<organism evidence="1 2">
    <name type="scientific">Tegillarca granosa</name>
    <name type="common">Malaysian cockle</name>
    <name type="synonym">Anadara granosa</name>
    <dbReference type="NCBI Taxonomy" id="220873"/>
    <lineage>
        <taxon>Eukaryota</taxon>
        <taxon>Metazoa</taxon>
        <taxon>Spiralia</taxon>
        <taxon>Lophotrochozoa</taxon>
        <taxon>Mollusca</taxon>
        <taxon>Bivalvia</taxon>
        <taxon>Autobranchia</taxon>
        <taxon>Pteriomorphia</taxon>
        <taxon>Arcoida</taxon>
        <taxon>Arcoidea</taxon>
        <taxon>Arcidae</taxon>
        <taxon>Tegillarca</taxon>
    </lineage>
</organism>
<comment type="caution">
    <text evidence="1">The sequence shown here is derived from an EMBL/GenBank/DDBJ whole genome shotgun (WGS) entry which is preliminary data.</text>
</comment>
<sequence>MLQNEEETQDRSEIRKIRNDVEETKGALHDVLVKIRDRDGKLPLLEKKAYDVHRMMC</sequence>
<evidence type="ECO:0000313" key="2">
    <source>
        <dbReference type="Proteomes" id="UP001217089"/>
    </source>
</evidence>
<reference evidence="1 2" key="1">
    <citation type="submission" date="2022-12" db="EMBL/GenBank/DDBJ databases">
        <title>Chromosome-level genome of Tegillarca granosa.</title>
        <authorList>
            <person name="Kim J."/>
        </authorList>
    </citation>
    <scope>NUCLEOTIDE SEQUENCE [LARGE SCALE GENOMIC DNA]</scope>
    <source>
        <strain evidence="1">Teg-2019</strain>
        <tissue evidence="1">Adductor muscle</tissue>
    </source>
</reference>
<proteinExistence type="predicted"/>
<dbReference type="EMBL" id="JARBDR010000214">
    <property type="protein sequence ID" value="KAJ8318290.1"/>
    <property type="molecule type" value="Genomic_DNA"/>
</dbReference>
<keyword evidence="2" id="KW-1185">Reference proteome</keyword>
<protein>
    <submittedName>
        <fullName evidence="1">Uncharacterized protein</fullName>
    </submittedName>
</protein>
<evidence type="ECO:0000313" key="1">
    <source>
        <dbReference type="EMBL" id="KAJ8318290.1"/>
    </source>
</evidence>
<dbReference type="SUPFAM" id="SSF58038">
    <property type="entry name" value="SNARE fusion complex"/>
    <property type="match status" value="1"/>
</dbReference>
<accession>A0ABQ9FLZ6</accession>
<name>A0ABQ9FLZ6_TEGGR</name>
<dbReference type="Gene3D" id="1.20.5.110">
    <property type="match status" value="1"/>
</dbReference>
<dbReference type="Proteomes" id="UP001217089">
    <property type="component" value="Unassembled WGS sequence"/>
</dbReference>
<gene>
    <name evidence="1" type="ORF">KUTeg_003381</name>
</gene>